<proteinExistence type="predicted"/>
<dbReference type="EMBL" id="AJIL01000282">
    <property type="protein sequence ID" value="KNE90007.1"/>
    <property type="molecule type" value="Genomic_DNA"/>
</dbReference>
<comment type="caution">
    <text evidence="2">The sequence shown here is derived from an EMBL/GenBank/DDBJ whole genome shotgun (WGS) entry which is preliminary data.</text>
</comment>
<feature type="chain" id="PRO_5005548984" evidence="1">
    <location>
        <begin position="25"/>
        <end position="236"/>
    </location>
</feature>
<evidence type="ECO:0000313" key="2">
    <source>
        <dbReference type="EMBL" id="KNE90007.1"/>
    </source>
</evidence>
<feature type="signal peptide" evidence="1">
    <location>
        <begin position="1"/>
        <end position="24"/>
    </location>
</feature>
<protein>
    <submittedName>
        <fullName evidence="2">Uncharacterized protein</fullName>
    </submittedName>
</protein>
<organism evidence="2 3">
    <name type="scientific">Puccinia striiformis f. sp. tritici PST-78</name>
    <dbReference type="NCBI Taxonomy" id="1165861"/>
    <lineage>
        <taxon>Eukaryota</taxon>
        <taxon>Fungi</taxon>
        <taxon>Dikarya</taxon>
        <taxon>Basidiomycota</taxon>
        <taxon>Pucciniomycotina</taxon>
        <taxon>Pucciniomycetes</taxon>
        <taxon>Pucciniales</taxon>
        <taxon>Pucciniaceae</taxon>
        <taxon>Puccinia</taxon>
    </lineage>
</organism>
<dbReference type="AlphaFoldDB" id="A0A0L0USG4"/>
<name>A0A0L0USG4_9BASI</name>
<keyword evidence="3" id="KW-1185">Reference proteome</keyword>
<dbReference type="Proteomes" id="UP000054564">
    <property type="component" value="Unassembled WGS sequence"/>
</dbReference>
<sequence length="236" mass="26630">MRLGFRTPGKAILIALWLSKNVMNAPNYGRARFTTDTETYPMDGEDMAYGYFFDKDGRNFKSFAKMAPGAGQGVFTSTLTNSKSRVNMGNVFQRVIYDSDTMRFETMQPEVQIYQFSPASHDLAVVFDERLLLMLACQHADKDQGKPMDSRATGHMLLAGEHPPPTTLVPVWYGFIPRDEGVESVEIEVTLATREVKTLKFSAGTSQKLDDASAWQKFRLVAYKLEEQPSIRLSFK</sequence>
<accession>A0A0L0USG4</accession>
<dbReference type="OrthoDB" id="2495403at2759"/>
<reference evidence="3" key="1">
    <citation type="submission" date="2014-03" db="EMBL/GenBank/DDBJ databases">
        <title>The Genome Sequence of Puccinia striiformis f. sp. tritici PST-78.</title>
        <authorList>
            <consortium name="The Broad Institute Genome Sequencing Platform"/>
            <person name="Cuomo C."/>
            <person name="Hulbert S."/>
            <person name="Chen X."/>
            <person name="Walker B."/>
            <person name="Young S.K."/>
            <person name="Zeng Q."/>
            <person name="Gargeya S."/>
            <person name="Fitzgerald M."/>
            <person name="Haas B."/>
            <person name="Abouelleil A."/>
            <person name="Alvarado L."/>
            <person name="Arachchi H.M."/>
            <person name="Berlin A.M."/>
            <person name="Chapman S.B."/>
            <person name="Goldberg J."/>
            <person name="Griggs A."/>
            <person name="Gujja S."/>
            <person name="Hansen M."/>
            <person name="Howarth C."/>
            <person name="Imamovic A."/>
            <person name="Larimer J."/>
            <person name="McCowan C."/>
            <person name="Montmayeur A."/>
            <person name="Murphy C."/>
            <person name="Neiman D."/>
            <person name="Pearson M."/>
            <person name="Priest M."/>
            <person name="Roberts A."/>
            <person name="Saif S."/>
            <person name="Shea T."/>
            <person name="Sisk P."/>
            <person name="Sykes S."/>
            <person name="Wortman J."/>
            <person name="Nusbaum C."/>
            <person name="Birren B."/>
        </authorList>
    </citation>
    <scope>NUCLEOTIDE SEQUENCE [LARGE SCALE GENOMIC DNA]</scope>
    <source>
        <strain evidence="3">race PST-78</strain>
    </source>
</reference>
<evidence type="ECO:0000313" key="3">
    <source>
        <dbReference type="Proteomes" id="UP000054564"/>
    </source>
</evidence>
<keyword evidence="1" id="KW-0732">Signal</keyword>
<gene>
    <name evidence="2" type="ORF">PSTG_16525</name>
</gene>
<evidence type="ECO:0000256" key="1">
    <source>
        <dbReference type="SAM" id="SignalP"/>
    </source>
</evidence>